<keyword evidence="1" id="KW-0812">Transmembrane</keyword>
<dbReference type="RefSeq" id="WP_378170170.1">
    <property type="nucleotide sequence ID" value="NZ_JBHRYO010000002.1"/>
</dbReference>
<comment type="caution">
    <text evidence="2">The sequence shown here is derived from an EMBL/GenBank/DDBJ whole genome shotgun (WGS) entry which is preliminary data.</text>
</comment>
<dbReference type="SUPFAM" id="SSF46894">
    <property type="entry name" value="C-terminal effector domain of the bipartite response regulators"/>
    <property type="match status" value="1"/>
</dbReference>
<keyword evidence="1" id="KW-1133">Transmembrane helix</keyword>
<keyword evidence="3" id="KW-1185">Reference proteome</keyword>
<evidence type="ECO:0000313" key="3">
    <source>
        <dbReference type="Proteomes" id="UP001595735"/>
    </source>
</evidence>
<feature type="transmembrane region" description="Helical" evidence="1">
    <location>
        <begin position="343"/>
        <end position="362"/>
    </location>
</feature>
<name>A0ABV7XUP6_9FLAO</name>
<organism evidence="2 3">
    <name type="scientific">Chryseobacterium tructae</name>
    <dbReference type="NCBI Taxonomy" id="1037380"/>
    <lineage>
        <taxon>Bacteria</taxon>
        <taxon>Pseudomonadati</taxon>
        <taxon>Bacteroidota</taxon>
        <taxon>Flavobacteriia</taxon>
        <taxon>Flavobacteriales</taxon>
        <taxon>Weeksellaceae</taxon>
        <taxon>Chryseobacterium group</taxon>
        <taxon>Chryseobacterium</taxon>
    </lineage>
</organism>
<dbReference type="SUPFAM" id="SSF48452">
    <property type="entry name" value="TPR-like"/>
    <property type="match status" value="1"/>
</dbReference>
<dbReference type="EMBL" id="JBHRYO010000002">
    <property type="protein sequence ID" value="MFC3756748.1"/>
    <property type="molecule type" value="Genomic_DNA"/>
</dbReference>
<dbReference type="InterPro" id="IPR016032">
    <property type="entry name" value="Sig_transdc_resp-reg_C-effctor"/>
</dbReference>
<dbReference type="InterPro" id="IPR011990">
    <property type="entry name" value="TPR-like_helical_dom_sf"/>
</dbReference>
<keyword evidence="1" id="KW-0472">Membrane</keyword>
<dbReference type="Pfam" id="PF13181">
    <property type="entry name" value="TPR_8"/>
    <property type="match status" value="1"/>
</dbReference>
<dbReference type="Gene3D" id="1.25.40.10">
    <property type="entry name" value="Tetratricopeptide repeat domain"/>
    <property type="match status" value="2"/>
</dbReference>
<sequence>MLYYKKYYFLIFWVLSELLYSQQNQKELDVNLLLKRSDSYIYVDFEKSLKLSKTALAKAEKLNNSQKRSESYLYVAKSLIFFRRFDECFPYLEKGIQEKASQKDIILKASFLSLQASYYSRMSLPKQAYRRINEVLHLLKYRNDVESQLIKSNMYMGLSDYYAELGNYETSHLYIDKSITISEKISQIHYFSSKRIHRMRAFIYFYKSSFFLEENKPVLAYPFIRKAYNQAVLEKYKYMVPFHEIYGDYYFKTQNYQKAIDFYLKCLEEKRKFKWQHASGLNTKISRAYKMLGDHEKQIYYLEKAEKRHSFDLKNDHKIVEGEMDRTLIKKQVTESKLVKNNILFVVFLFLLFTVLLVIIIAHHQSVKKKNSELMDAQKMILYKRESEIKEREETIGELQRKVNDSFSELINLAKNNSPYFFCRFQEVYPDFCTKMLEINPMLKSSELIFCAYIYLRFSTKEIAEYTFKAIKTIENNRYNLRKRLRLAPQEDLMIWIRKYIDAR</sequence>
<protein>
    <submittedName>
        <fullName evidence="2">Tetratricopeptide repeat protein</fullName>
    </submittedName>
</protein>
<evidence type="ECO:0000313" key="2">
    <source>
        <dbReference type="EMBL" id="MFC3756748.1"/>
    </source>
</evidence>
<evidence type="ECO:0000256" key="1">
    <source>
        <dbReference type="SAM" id="Phobius"/>
    </source>
</evidence>
<accession>A0ABV7XUP6</accession>
<gene>
    <name evidence="2" type="ORF">ACFONJ_12275</name>
</gene>
<dbReference type="Proteomes" id="UP001595735">
    <property type="component" value="Unassembled WGS sequence"/>
</dbReference>
<proteinExistence type="predicted"/>
<dbReference type="InterPro" id="IPR019734">
    <property type="entry name" value="TPR_rpt"/>
</dbReference>
<reference evidence="3" key="1">
    <citation type="journal article" date="2019" name="Int. J. Syst. Evol. Microbiol.">
        <title>The Global Catalogue of Microorganisms (GCM) 10K type strain sequencing project: providing services to taxonomists for standard genome sequencing and annotation.</title>
        <authorList>
            <consortium name="The Broad Institute Genomics Platform"/>
            <consortium name="The Broad Institute Genome Sequencing Center for Infectious Disease"/>
            <person name="Wu L."/>
            <person name="Ma J."/>
        </authorList>
    </citation>
    <scope>NUCLEOTIDE SEQUENCE [LARGE SCALE GENOMIC DNA]</scope>
    <source>
        <strain evidence="3">CECT 7798</strain>
    </source>
</reference>